<proteinExistence type="predicted"/>
<reference evidence="3 4" key="1">
    <citation type="journal article" date="2016" name="Nat. Commun.">
        <title>Thousands of microbial genomes shed light on interconnected biogeochemical processes in an aquifer system.</title>
        <authorList>
            <person name="Anantharaman K."/>
            <person name="Brown C.T."/>
            <person name="Hug L.A."/>
            <person name="Sharon I."/>
            <person name="Castelle C.J."/>
            <person name="Probst A.J."/>
            <person name="Thomas B.C."/>
            <person name="Singh A."/>
            <person name="Wilkins M.J."/>
            <person name="Karaoz U."/>
            <person name="Brodie E.L."/>
            <person name="Williams K.H."/>
            <person name="Hubbard S.S."/>
            <person name="Banfield J.F."/>
        </authorList>
    </citation>
    <scope>NUCLEOTIDE SEQUENCE [LARGE SCALE GENOMIC DNA]</scope>
</reference>
<keyword evidence="2" id="KW-0413">Isomerase</keyword>
<keyword evidence="1" id="KW-0479">Metal-binding</keyword>
<dbReference type="EMBL" id="MFEY01000007">
    <property type="protein sequence ID" value="OGE89987.1"/>
    <property type="molecule type" value="Genomic_DNA"/>
</dbReference>
<evidence type="ECO:0000313" key="3">
    <source>
        <dbReference type="EMBL" id="OGE89987.1"/>
    </source>
</evidence>
<comment type="caution">
    <text evidence="3">The sequence shown here is derived from an EMBL/GenBank/DDBJ whole genome shotgun (WGS) entry which is preliminary data.</text>
</comment>
<dbReference type="Gene3D" id="3.20.20.70">
    <property type="entry name" value="Aldolase class I"/>
    <property type="match status" value="1"/>
</dbReference>
<evidence type="ECO:0000256" key="2">
    <source>
        <dbReference type="ARBA" id="ARBA00023235"/>
    </source>
</evidence>
<evidence type="ECO:0000256" key="1">
    <source>
        <dbReference type="ARBA" id="ARBA00022723"/>
    </source>
</evidence>
<protein>
    <recommendedName>
        <fullName evidence="5">Ribulose-phosphate 3-epimerase</fullName>
    </recommendedName>
</protein>
<gene>
    <name evidence="3" type="ORF">A3E29_02645</name>
</gene>
<dbReference type="SUPFAM" id="SSF51366">
    <property type="entry name" value="Ribulose-phoshate binding barrel"/>
    <property type="match status" value="1"/>
</dbReference>
<dbReference type="GO" id="GO:0005975">
    <property type="term" value="P:carbohydrate metabolic process"/>
    <property type="evidence" value="ECO:0007669"/>
    <property type="project" value="InterPro"/>
</dbReference>
<dbReference type="InterPro" id="IPR000056">
    <property type="entry name" value="Ribul_P_3_epim-like"/>
</dbReference>
<sequence length="218" mass="23868">MTEISPAILTNDVSDFRKKYAELFALGHYFKKLHVDFIDDKFIHNLTVLPADLGFLKSSPFTLVAHFMTIDPQKYFAAAKAAGFEWVLFHYEAMTNDQEFAATIAAAAALGLKPGLVLNPETPLYSAAKFLDQVPLIQLMGIHPGFQGRPFQVAIIEKVKELRQLSKSVIICVDGGVKVGIARQLAKAGADILVAGSAITRSEDEEMAIESLKADIET</sequence>
<organism evidence="3 4">
    <name type="scientific">Candidatus Doudnabacteria bacterium RIFCSPHIGHO2_12_FULL_48_16</name>
    <dbReference type="NCBI Taxonomy" id="1817838"/>
    <lineage>
        <taxon>Bacteria</taxon>
        <taxon>Candidatus Doudnaibacteriota</taxon>
    </lineage>
</organism>
<dbReference type="PANTHER" id="PTHR11749">
    <property type="entry name" value="RIBULOSE-5-PHOSPHATE-3-EPIMERASE"/>
    <property type="match status" value="1"/>
</dbReference>
<dbReference type="InterPro" id="IPR013785">
    <property type="entry name" value="Aldolase_TIM"/>
</dbReference>
<dbReference type="AlphaFoldDB" id="A0A1F5PJE8"/>
<dbReference type="GO" id="GO:0046872">
    <property type="term" value="F:metal ion binding"/>
    <property type="evidence" value="ECO:0007669"/>
    <property type="project" value="UniProtKB-KW"/>
</dbReference>
<dbReference type="InterPro" id="IPR011060">
    <property type="entry name" value="RibuloseP-bd_barrel"/>
</dbReference>
<dbReference type="GO" id="GO:0016857">
    <property type="term" value="F:racemase and epimerase activity, acting on carbohydrates and derivatives"/>
    <property type="evidence" value="ECO:0007669"/>
    <property type="project" value="InterPro"/>
</dbReference>
<name>A0A1F5PJE8_9BACT</name>
<dbReference type="Proteomes" id="UP000177682">
    <property type="component" value="Unassembled WGS sequence"/>
</dbReference>
<accession>A0A1F5PJE8</accession>
<evidence type="ECO:0000313" key="4">
    <source>
        <dbReference type="Proteomes" id="UP000177682"/>
    </source>
</evidence>
<dbReference type="Pfam" id="PF00834">
    <property type="entry name" value="Ribul_P_3_epim"/>
    <property type="match status" value="1"/>
</dbReference>
<evidence type="ECO:0008006" key="5">
    <source>
        <dbReference type="Google" id="ProtNLM"/>
    </source>
</evidence>